<dbReference type="Pfam" id="PF15474">
    <property type="entry name" value="MU117"/>
    <property type="match status" value="1"/>
</dbReference>
<feature type="region of interest" description="Disordered" evidence="1">
    <location>
        <begin position="761"/>
        <end position="787"/>
    </location>
</feature>
<accession>A0A8H5ICS8</accession>
<feature type="compositionally biased region" description="Polar residues" evidence="1">
    <location>
        <begin position="581"/>
        <end position="596"/>
    </location>
</feature>
<feature type="compositionally biased region" description="Polar residues" evidence="1">
    <location>
        <begin position="180"/>
        <end position="213"/>
    </location>
</feature>
<feature type="compositionally biased region" description="Polar residues" evidence="1">
    <location>
        <begin position="307"/>
        <end position="327"/>
    </location>
</feature>
<evidence type="ECO:0000313" key="4">
    <source>
        <dbReference type="Proteomes" id="UP000574317"/>
    </source>
</evidence>
<dbReference type="EMBL" id="JAAOAO010000634">
    <property type="protein sequence ID" value="KAF5534461.1"/>
    <property type="molecule type" value="Genomic_DNA"/>
</dbReference>
<feature type="compositionally biased region" description="Polar residues" evidence="1">
    <location>
        <begin position="761"/>
        <end position="775"/>
    </location>
</feature>
<feature type="compositionally biased region" description="Acidic residues" evidence="1">
    <location>
        <begin position="421"/>
        <end position="431"/>
    </location>
</feature>
<dbReference type="AlphaFoldDB" id="A0A8H5ICS8"/>
<feature type="chain" id="PRO_5034316418" evidence="2">
    <location>
        <begin position="22"/>
        <end position="893"/>
    </location>
</feature>
<reference evidence="3 4" key="1">
    <citation type="submission" date="2020-05" db="EMBL/GenBank/DDBJ databases">
        <title>Identification and distribution of gene clusters putatively required for synthesis of sphingolipid metabolism inhibitors in phylogenetically diverse species of the filamentous fungus Fusarium.</title>
        <authorList>
            <person name="Kim H.-S."/>
            <person name="Busman M."/>
            <person name="Brown D.W."/>
            <person name="Divon H."/>
            <person name="Uhlig S."/>
            <person name="Proctor R.H."/>
        </authorList>
    </citation>
    <scope>NUCLEOTIDE SEQUENCE [LARGE SCALE GENOMIC DNA]</scope>
    <source>
        <strain evidence="3 4">NRRL 25196</strain>
    </source>
</reference>
<evidence type="ECO:0000256" key="1">
    <source>
        <dbReference type="SAM" id="MobiDB-lite"/>
    </source>
</evidence>
<feature type="region of interest" description="Disordered" evidence="1">
    <location>
        <begin position="581"/>
        <end position="617"/>
    </location>
</feature>
<feature type="compositionally biased region" description="Low complexity" evidence="1">
    <location>
        <begin position="597"/>
        <end position="617"/>
    </location>
</feature>
<protein>
    <submittedName>
        <fullName evidence="3">Uncharacterized protein</fullName>
    </submittedName>
</protein>
<dbReference type="InterPro" id="IPR029167">
    <property type="entry name" value="Mug117"/>
</dbReference>
<keyword evidence="2" id="KW-0732">Signal</keyword>
<feature type="compositionally biased region" description="Low complexity" evidence="1">
    <location>
        <begin position="448"/>
        <end position="472"/>
    </location>
</feature>
<feature type="region of interest" description="Disordered" evidence="1">
    <location>
        <begin position="396"/>
        <end position="472"/>
    </location>
</feature>
<keyword evidence="4" id="KW-1185">Reference proteome</keyword>
<organism evidence="3 4">
    <name type="scientific">Fusarium napiforme</name>
    <dbReference type="NCBI Taxonomy" id="42672"/>
    <lineage>
        <taxon>Eukaryota</taxon>
        <taxon>Fungi</taxon>
        <taxon>Dikarya</taxon>
        <taxon>Ascomycota</taxon>
        <taxon>Pezizomycotina</taxon>
        <taxon>Sordariomycetes</taxon>
        <taxon>Hypocreomycetidae</taxon>
        <taxon>Hypocreales</taxon>
        <taxon>Nectriaceae</taxon>
        <taxon>Fusarium</taxon>
        <taxon>Fusarium fujikuroi species complex</taxon>
    </lineage>
</organism>
<sequence>MAFRSLLCVIFLGLLATVSQANLLGDAHLLKRYSQVYDAPPVSTHSANDVLSGSLNATRTSIRSLLPASTLRMVDGTSFSSTSLFESTSLATETNANTYVDHGTSEVLGQTTQSISEPVSDDKGISATSIEVDWTGLLPVTPSALESSFETTGSFTGQDPATTITSDAGTSYDTGGSRANEPTTTDISLQASSTDNSDTSVALPENSGTSRSGAESKKPETADETTMLPGQTSQAMQDSTIQPSTTLLDQTNGTGNSKTTTIQSDDELGGTSPPSEALTVSDGASRTLESSADSSLSSATLEKTEPVTKSNPKSLTSEKTSEITNLPTATGSAASSTTASEDGIVTGTDGTVATYVPEQNKDYISSTGTTTTTDDNGAAIVIFPFGWFWKLHGGKGGGGVAKPPAPTANPVPENEPGDKNEGDDDNDDDNDASTKEGDRSTAQSTVLSTTQEPTSATTTTSEETTSEECTAATQPDCTKTISYMTSDGTQIMTEFGDCPTIVSCATKTQATETVTLTSEFVWAGVPNTNPAMVIPEDAYTADVDPETVAILEAQWAEIFGDDDGWNDTETATVSGSTTIEESTMTSLTDTEAVSTATSEDPTTTHSDSSTSSTEATATFKTASDTYSVTTVPSTLMTKTRGTSDTTGMPASTDEEAARTYFPCVIHGGPAVETPYCQCSTTISGEGYYATTSLVDDQCTAYTEFPSQITAAPDTGPITDEPIQQPITTTTDGTVLVWSAYVLDYINIPGITKITQSVGVGEPSTVSTPLPSQTAVDNDGGGQCGTGDGLSKKGLREACDRAINKFEDDTIYSDYASRYSRSTKGILVAASFGQAACIAKFECDDYGIGMKGSDIKEARESAKENNGVDICGHIRLSNSCTVIMDYCTNCKTRG</sequence>
<feature type="compositionally biased region" description="Low complexity" evidence="1">
    <location>
        <begin position="328"/>
        <end position="340"/>
    </location>
</feature>
<evidence type="ECO:0000313" key="3">
    <source>
        <dbReference type="EMBL" id="KAF5534461.1"/>
    </source>
</evidence>
<feature type="compositionally biased region" description="Polar residues" evidence="1">
    <location>
        <begin position="228"/>
        <end position="263"/>
    </location>
</feature>
<feature type="compositionally biased region" description="Low complexity" evidence="1">
    <location>
        <begin position="284"/>
        <end position="301"/>
    </location>
</feature>
<dbReference type="Proteomes" id="UP000574317">
    <property type="component" value="Unassembled WGS sequence"/>
</dbReference>
<comment type="caution">
    <text evidence="3">The sequence shown here is derived from an EMBL/GenBank/DDBJ whole genome shotgun (WGS) entry which is preliminary data.</text>
</comment>
<feature type="compositionally biased region" description="Gly residues" evidence="1">
    <location>
        <begin position="778"/>
        <end position="787"/>
    </location>
</feature>
<feature type="signal peptide" evidence="2">
    <location>
        <begin position="1"/>
        <end position="21"/>
    </location>
</feature>
<name>A0A8H5ICS8_9HYPO</name>
<proteinExistence type="predicted"/>
<evidence type="ECO:0000256" key="2">
    <source>
        <dbReference type="SAM" id="SignalP"/>
    </source>
</evidence>
<gene>
    <name evidence="3" type="ORF">FNAPI_12376</name>
</gene>
<feature type="region of interest" description="Disordered" evidence="1">
    <location>
        <begin position="148"/>
        <end position="351"/>
    </location>
</feature>
<feature type="compositionally biased region" description="Polar residues" evidence="1">
    <location>
        <begin position="148"/>
        <end position="174"/>
    </location>
</feature>